<feature type="domain" description="Amine oxidase" evidence="1">
    <location>
        <begin position="36"/>
        <end position="486"/>
    </location>
</feature>
<name>A0A9P1IWI8_9PELO</name>
<dbReference type="PANTHER" id="PTHR10742">
    <property type="entry name" value="FLAVIN MONOAMINE OXIDASE"/>
    <property type="match status" value="1"/>
</dbReference>
<sequence>MPPVLQISVFLSSSSSSSQKKSDPRDIHVGIVGAGLAGLRAARFFEENSIRYTILEGSDRIGGRVYPFEYENGYLQHGAEYLNGIDNEIFDIVQKNELGQERVPDLFMLDENVITFVDGKVVSSGINSIWNLFIDSLNETLFREAESCEKLKTRSVLLRINEHFEAFLEKTNIARENAEIFKKLKLMFCNFFQTEWSSPVGELALENITLWDDGTDDEDSLVLNKFGFQKILEKFKSEVSMKNVLLNSKVLNINYCLSENDSKIRVRLENNTDLFYDHVIVTSSLGYLKQFSRKMFSPELPFDKQQAIQNMGFGSNMKIFLEYKNPWWPENVSTIQIAPKSKYPDRFSKLTENLMVFQPSSWASNILIAWIADNGPSEVGIMKNQELLDAINDFLQENLKSEFPSISKAIRVFRHSWIYDEFALGSYSYLKSDTYQQNTIENLTAPITSDENRPLVCFAGEHTSPQMYQTTVGAAESGLREAKRILNYYSMN</sequence>
<dbReference type="Proteomes" id="UP001152747">
    <property type="component" value="Unassembled WGS sequence"/>
</dbReference>
<keyword evidence="3" id="KW-1185">Reference proteome</keyword>
<dbReference type="SUPFAM" id="SSF54373">
    <property type="entry name" value="FAD-linked reductases, C-terminal domain"/>
    <property type="match status" value="1"/>
</dbReference>
<dbReference type="Gene3D" id="3.50.50.60">
    <property type="entry name" value="FAD/NAD(P)-binding domain"/>
    <property type="match status" value="1"/>
</dbReference>
<comment type="caution">
    <text evidence="2">The sequence shown here is derived from an EMBL/GenBank/DDBJ whole genome shotgun (WGS) entry which is preliminary data.</text>
</comment>
<gene>
    <name evidence="2" type="ORF">CAMP_LOCUS15028</name>
</gene>
<dbReference type="InterPro" id="IPR002937">
    <property type="entry name" value="Amino_oxidase"/>
</dbReference>
<dbReference type="PANTHER" id="PTHR10742:SF407">
    <property type="entry name" value="AMINE OXIDASE DOMAIN-CONTAINING PROTEIN"/>
    <property type="match status" value="1"/>
</dbReference>
<dbReference type="InterPro" id="IPR050281">
    <property type="entry name" value="Flavin_monoamine_oxidase"/>
</dbReference>
<accession>A0A9P1IWI8</accession>
<dbReference type="GO" id="GO:0046592">
    <property type="term" value="F:polyamine oxidase activity"/>
    <property type="evidence" value="ECO:0007669"/>
    <property type="project" value="TreeGrafter"/>
</dbReference>
<evidence type="ECO:0000313" key="3">
    <source>
        <dbReference type="Proteomes" id="UP001152747"/>
    </source>
</evidence>
<dbReference type="EMBL" id="CANHGI010000005">
    <property type="protein sequence ID" value="CAI5452391.1"/>
    <property type="molecule type" value="Genomic_DNA"/>
</dbReference>
<dbReference type="Pfam" id="PF01593">
    <property type="entry name" value="Amino_oxidase"/>
    <property type="match status" value="1"/>
</dbReference>
<dbReference type="Gene3D" id="3.90.660.10">
    <property type="match status" value="1"/>
</dbReference>
<evidence type="ECO:0000313" key="2">
    <source>
        <dbReference type="EMBL" id="CAI5452391.1"/>
    </source>
</evidence>
<evidence type="ECO:0000259" key="1">
    <source>
        <dbReference type="Pfam" id="PF01593"/>
    </source>
</evidence>
<dbReference type="AlphaFoldDB" id="A0A9P1IWI8"/>
<dbReference type="SUPFAM" id="SSF51905">
    <property type="entry name" value="FAD/NAD(P)-binding domain"/>
    <property type="match status" value="1"/>
</dbReference>
<organism evidence="2 3">
    <name type="scientific">Caenorhabditis angaria</name>
    <dbReference type="NCBI Taxonomy" id="860376"/>
    <lineage>
        <taxon>Eukaryota</taxon>
        <taxon>Metazoa</taxon>
        <taxon>Ecdysozoa</taxon>
        <taxon>Nematoda</taxon>
        <taxon>Chromadorea</taxon>
        <taxon>Rhabditida</taxon>
        <taxon>Rhabditina</taxon>
        <taxon>Rhabditomorpha</taxon>
        <taxon>Rhabditoidea</taxon>
        <taxon>Rhabditidae</taxon>
        <taxon>Peloderinae</taxon>
        <taxon>Caenorhabditis</taxon>
    </lineage>
</organism>
<reference evidence="2" key="1">
    <citation type="submission" date="2022-11" db="EMBL/GenBank/DDBJ databases">
        <authorList>
            <person name="Kikuchi T."/>
        </authorList>
    </citation>
    <scope>NUCLEOTIDE SEQUENCE</scope>
    <source>
        <strain evidence="2">PS1010</strain>
    </source>
</reference>
<dbReference type="InterPro" id="IPR036188">
    <property type="entry name" value="FAD/NAD-bd_sf"/>
</dbReference>
<dbReference type="OrthoDB" id="5046242at2759"/>
<protein>
    <recommendedName>
        <fullName evidence="1">Amine oxidase domain-containing protein</fullName>
    </recommendedName>
</protein>
<proteinExistence type="predicted"/>